<evidence type="ECO:0000313" key="4">
    <source>
        <dbReference type="Proteomes" id="UP000448867"/>
    </source>
</evidence>
<proteinExistence type="predicted"/>
<gene>
    <name evidence="3" type="ORF">GJU40_09245</name>
</gene>
<dbReference type="SUPFAM" id="SSF48452">
    <property type="entry name" value="TPR-like"/>
    <property type="match status" value="1"/>
</dbReference>
<evidence type="ECO:0000313" key="3">
    <source>
        <dbReference type="EMBL" id="MRX72334.1"/>
    </source>
</evidence>
<keyword evidence="1" id="KW-0677">Repeat</keyword>
<evidence type="ECO:0000256" key="2">
    <source>
        <dbReference type="ARBA" id="ARBA00022803"/>
    </source>
</evidence>
<sequence>MKWRIDVGKQMTERKRKAEVVPFFQDGQYFYKKGLKAYHEKNLERAGKWMQRAADLEPNDPEILSQLAMILSELGQYKESNDIYAVIIETADPEMSECHYFMANNFAHLGLFHEAYKCAMMYSDKEPDGDFLEENEDLLDLLSIEGIEEDMGGGSDELILKQDAAKSLLENGNFEEAIELLEEIVRDFPEFWSAYNNLSLAHFYKGNVKAAKKYLDTVLTKSPGNLHALCNLLVFYYYERQDNKVLELSKRLGSIYPILIEHRYKLGATFALVGQYALAYRWLRSLQRQGFDGDDTFYYWLASAAYYTGNQNTADYAWQRVVEINPSKAETQPWKEVKGKGSPAMLLEERFAAIFLAAETGRKEDVLSYQEAERPKTSIERAFIDYVLQQKQEQGTEEAAFIYFAARLFVNKSVKESAAYIKLFRILLSAAENSHSLKNYTAWSAAAYYLYETAQGRKATKLSIAEKFGISSATLAKYQKLAEEYDQ</sequence>
<dbReference type="Gene3D" id="1.25.40.10">
    <property type="entry name" value="Tetratricopeptide repeat domain"/>
    <property type="match status" value="2"/>
</dbReference>
<dbReference type="InterPro" id="IPR051012">
    <property type="entry name" value="CellSynth/LPSAsmb/PSIAsmb"/>
</dbReference>
<dbReference type="PANTHER" id="PTHR45586:SF1">
    <property type="entry name" value="LIPOPOLYSACCHARIDE ASSEMBLY PROTEIN B"/>
    <property type="match status" value="1"/>
</dbReference>
<dbReference type="Pfam" id="PF13431">
    <property type="entry name" value="TPR_17"/>
    <property type="match status" value="1"/>
</dbReference>
<dbReference type="SMART" id="SM00028">
    <property type="entry name" value="TPR"/>
    <property type="match status" value="3"/>
</dbReference>
<organism evidence="3 4">
    <name type="scientific">Metabacillus lacus</name>
    <dbReference type="NCBI Taxonomy" id="1983721"/>
    <lineage>
        <taxon>Bacteria</taxon>
        <taxon>Bacillati</taxon>
        <taxon>Bacillota</taxon>
        <taxon>Bacilli</taxon>
        <taxon>Bacillales</taxon>
        <taxon>Bacillaceae</taxon>
        <taxon>Metabacillus</taxon>
    </lineage>
</organism>
<name>A0A7X2M030_9BACI</name>
<evidence type="ECO:0000256" key="1">
    <source>
        <dbReference type="ARBA" id="ARBA00022737"/>
    </source>
</evidence>
<dbReference type="Proteomes" id="UP000448867">
    <property type="component" value="Unassembled WGS sequence"/>
</dbReference>
<dbReference type="InterPro" id="IPR011990">
    <property type="entry name" value="TPR-like_helical_dom_sf"/>
</dbReference>
<dbReference type="PANTHER" id="PTHR45586">
    <property type="entry name" value="TPR REPEAT-CONTAINING PROTEIN PA4667"/>
    <property type="match status" value="1"/>
</dbReference>
<keyword evidence="2" id="KW-0802">TPR repeat</keyword>
<dbReference type="OrthoDB" id="600613at2"/>
<reference evidence="3 4" key="1">
    <citation type="submission" date="2019-11" db="EMBL/GenBank/DDBJ databases">
        <title>Bacillus lacus genome.</title>
        <authorList>
            <person name="Allen C.J."/>
            <person name="Newman J.D."/>
        </authorList>
    </citation>
    <scope>NUCLEOTIDE SEQUENCE [LARGE SCALE GENOMIC DNA]</scope>
    <source>
        <strain evidence="3 4">KCTC 33946</strain>
    </source>
</reference>
<accession>A0A7X2M030</accession>
<dbReference type="Pfam" id="PF13432">
    <property type="entry name" value="TPR_16"/>
    <property type="match status" value="1"/>
</dbReference>
<protein>
    <submittedName>
        <fullName evidence="3">Tetratricopeptide repeat protein</fullName>
    </submittedName>
</protein>
<dbReference type="AlphaFoldDB" id="A0A7X2M030"/>
<comment type="caution">
    <text evidence="3">The sequence shown here is derived from an EMBL/GenBank/DDBJ whole genome shotgun (WGS) entry which is preliminary data.</text>
</comment>
<dbReference type="InterPro" id="IPR019734">
    <property type="entry name" value="TPR_rpt"/>
</dbReference>
<keyword evidence="4" id="KW-1185">Reference proteome</keyword>
<dbReference type="EMBL" id="WKKI01000014">
    <property type="protein sequence ID" value="MRX72334.1"/>
    <property type="molecule type" value="Genomic_DNA"/>
</dbReference>